<dbReference type="PANTHER" id="PTHR47893:SF1">
    <property type="entry name" value="REGULATORY PROTEIN PCHR"/>
    <property type="match status" value="1"/>
</dbReference>
<evidence type="ECO:0000259" key="4">
    <source>
        <dbReference type="PROSITE" id="PS01124"/>
    </source>
</evidence>
<dbReference type="InterPro" id="IPR009057">
    <property type="entry name" value="Homeodomain-like_sf"/>
</dbReference>
<dbReference type="PROSITE" id="PS00041">
    <property type="entry name" value="HTH_ARAC_FAMILY_1"/>
    <property type="match status" value="1"/>
</dbReference>
<dbReference type="InterPro" id="IPR020449">
    <property type="entry name" value="Tscrpt_reg_AraC-type_HTH"/>
</dbReference>
<name>A0A429XAF6_SIMTE</name>
<proteinExistence type="predicted"/>
<dbReference type="InterPro" id="IPR018060">
    <property type="entry name" value="HTH_AraC"/>
</dbReference>
<protein>
    <submittedName>
        <fullName evidence="5">AraC family transcriptional regulator</fullName>
    </submittedName>
</protein>
<dbReference type="OrthoDB" id="9782503at2"/>
<dbReference type="GO" id="GO:0043565">
    <property type="term" value="F:sequence-specific DNA binding"/>
    <property type="evidence" value="ECO:0007669"/>
    <property type="project" value="InterPro"/>
</dbReference>
<gene>
    <name evidence="5" type="ORF">D5F11_008060</name>
</gene>
<evidence type="ECO:0000256" key="2">
    <source>
        <dbReference type="ARBA" id="ARBA00023125"/>
    </source>
</evidence>
<dbReference type="Pfam" id="PF12833">
    <property type="entry name" value="HTH_18"/>
    <property type="match status" value="1"/>
</dbReference>
<dbReference type="SUPFAM" id="SSF46689">
    <property type="entry name" value="Homeodomain-like"/>
    <property type="match status" value="2"/>
</dbReference>
<accession>A0A429XAF6</accession>
<dbReference type="Proteomes" id="UP000287296">
    <property type="component" value="Unassembled WGS sequence"/>
</dbReference>
<feature type="domain" description="HTH araC/xylS-type" evidence="4">
    <location>
        <begin position="248"/>
        <end position="346"/>
    </location>
</feature>
<evidence type="ECO:0000256" key="3">
    <source>
        <dbReference type="ARBA" id="ARBA00023163"/>
    </source>
</evidence>
<evidence type="ECO:0000313" key="5">
    <source>
        <dbReference type="EMBL" id="RST60386.1"/>
    </source>
</evidence>
<dbReference type="GO" id="GO:0003700">
    <property type="term" value="F:DNA-binding transcription factor activity"/>
    <property type="evidence" value="ECO:0007669"/>
    <property type="project" value="InterPro"/>
</dbReference>
<dbReference type="PANTHER" id="PTHR47893">
    <property type="entry name" value="REGULATORY PROTEIN PCHR"/>
    <property type="match status" value="1"/>
</dbReference>
<comment type="caution">
    <text evidence="5">The sequence shown here is derived from an EMBL/GenBank/DDBJ whole genome shotgun (WGS) entry which is preliminary data.</text>
</comment>
<dbReference type="Gene3D" id="1.10.10.60">
    <property type="entry name" value="Homeodomain-like"/>
    <property type="match status" value="2"/>
</dbReference>
<dbReference type="EMBL" id="QYTW02000005">
    <property type="protein sequence ID" value="RST60386.1"/>
    <property type="molecule type" value="Genomic_DNA"/>
</dbReference>
<keyword evidence="2" id="KW-0238">DNA-binding</keyword>
<sequence>MPQIYKIYRAEFDKIWAQIRQGAFDLERMFHLKNDILNQSYEALESVYIQKIRDVWLGEIYEYSPRYGEGTLERYILEPGIELAIFRQCTHERLAESLPYHQKNMIEITSLAKGELYVRYDPADEWTKCDNQQLIYFSWSKPLKYYDFRCKQADGIGLYLNMDLLTNGISGSQSWVQLLERLFKTNVRVYARKSSPIHRSITTQLMVPYEENVMNHFLLKSKALEFLSHCVNDELGEEITFCPDARIRKVKEKIDASYDSPLQVNQLAKEFNIPPMTLQKQFKQSYGCTVYRYIQKRRMDAAMKALLTTDQSITDISIKVGYDNPSKFATVFKKQYGETPLHYRRKYRYHSLHDFTP</sequence>
<evidence type="ECO:0000256" key="1">
    <source>
        <dbReference type="ARBA" id="ARBA00023015"/>
    </source>
</evidence>
<keyword evidence="3" id="KW-0804">Transcription</keyword>
<dbReference type="SMART" id="SM00342">
    <property type="entry name" value="HTH_ARAC"/>
    <property type="match status" value="1"/>
</dbReference>
<dbReference type="InterPro" id="IPR018062">
    <property type="entry name" value="HTH_AraC-typ_CS"/>
</dbReference>
<dbReference type="AlphaFoldDB" id="A0A429XAF6"/>
<dbReference type="PRINTS" id="PR00032">
    <property type="entry name" value="HTHARAC"/>
</dbReference>
<dbReference type="InterPro" id="IPR053142">
    <property type="entry name" value="PchR_regulatory_protein"/>
</dbReference>
<evidence type="ECO:0000313" key="6">
    <source>
        <dbReference type="Proteomes" id="UP000287296"/>
    </source>
</evidence>
<dbReference type="PROSITE" id="PS01124">
    <property type="entry name" value="HTH_ARAC_FAMILY_2"/>
    <property type="match status" value="1"/>
</dbReference>
<reference evidence="5 6" key="1">
    <citation type="submission" date="2018-12" db="EMBL/GenBank/DDBJ databases">
        <authorList>
            <person name="Sun L."/>
            <person name="Chen Z."/>
        </authorList>
    </citation>
    <scope>NUCLEOTIDE SEQUENCE [LARGE SCALE GENOMIC DNA]</scope>
    <source>
        <strain evidence="5 6">LMG 29736</strain>
    </source>
</reference>
<keyword evidence="1" id="KW-0805">Transcription regulation</keyword>
<organism evidence="5 6">
    <name type="scientific">Siminovitchia terrae</name>
    <name type="common">Bacillus terrae</name>
    <dbReference type="NCBI Taxonomy" id="1914933"/>
    <lineage>
        <taxon>Bacteria</taxon>
        <taxon>Bacillati</taxon>
        <taxon>Bacillota</taxon>
        <taxon>Bacilli</taxon>
        <taxon>Bacillales</taxon>
        <taxon>Bacillaceae</taxon>
        <taxon>Siminovitchia</taxon>
    </lineage>
</organism>